<evidence type="ECO:0000256" key="1">
    <source>
        <dbReference type="ARBA" id="ARBA00004170"/>
    </source>
</evidence>
<evidence type="ECO:0000256" key="5">
    <source>
        <dbReference type="PROSITE-ProRule" id="PRU00192"/>
    </source>
</evidence>
<keyword evidence="4" id="KW-0472">Membrane</keyword>
<dbReference type="AlphaFoldDB" id="A0A1Y2AK45"/>
<evidence type="ECO:0000313" key="8">
    <source>
        <dbReference type="EMBL" id="ORY22886.1"/>
    </source>
</evidence>
<dbReference type="Gene3D" id="2.30.30.40">
    <property type="entry name" value="SH3 Domains"/>
    <property type="match status" value="1"/>
</dbReference>
<evidence type="ECO:0000259" key="7">
    <source>
        <dbReference type="PROSITE" id="PS50002"/>
    </source>
</evidence>
<evidence type="ECO:0000313" key="9">
    <source>
        <dbReference type="Proteomes" id="UP000193642"/>
    </source>
</evidence>
<reference evidence="8 9" key="1">
    <citation type="submission" date="2016-07" db="EMBL/GenBank/DDBJ databases">
        <title>Pervasive Adenine N6-methylation of Active Genes in Fungi.</title>
        <authorList>
            <consortium name="DOE Joint Genome Institute"/>
            <person name="Mondo S.J."/>
            <person name="Dannebaum R.O."/>
            <person name="Kuo R.C."/>
            <person name="Labutti K."/>
            <person name="Haridas S."/>
            <person name="Kuo A."/>
            <person name="Salamov A."/>
            <person name="Ahrendt S.R."/>
            <person name="Lipzen A."/>
            <person name="Sullivan W."/>
            <person name="Andreopoulos W.B."/>
            <person name="Clum A."/>
            <person name="Lindquist E."/>
            <person name="Daum C."/>
            <person name="Ramamoorthy G.K."/>
            <person name="Gryganskyi A."/>
            <person name="Culley D."/>
            <person name="Magnuson J.K."/>
            <person name="James T.Y."/>
            <person name="O'Malley M.A."/>
            <person name="Stajich J.E."/>
            <person name="Spatafora J.W."/>
            <person name="Visel A."/>
            <person name="Grigoriev I.V."/>
        </authorList>
    </citation>
    <scope>NUCLEOTIDE SEQUENCE [LARGE SCALE GENOMIC DNA]</scope>
    <source>
        <strain evidence="8 9">JEL800</strain>
    </source>
</reference>
<dbReference type="InterPro" id="IPR036028">
    <property type="entry name" value="SH3-like_dom_sf"/>
</dbReference>
<evidence type="ECO:0000256" key="2">
    <source>
        <dbReference type="ARBA" id="ARBA00022443"/>
    </source>
</evidence>
<evidence type="ECO:0000256" key="6">
    <source>
        <dbReference type="SAM" id="MobiDB-lite"/>
    </source>
</evidence>
<dbReference type="STRING" id="329046.A0A1Y2AK45"/>
<dbReference type="PROSITE" id="PS50002">
    <property type="entry name" value="SH3"/>
    <property type="match status" value="1"/>
</dbReference>
<evidence type="ECO:0000256" key="4">
    <source>
        <dbReference type="ARBA" id="ARBA00023136"/>
    </source>
</evidence>
<comment type="subcellular location">
    <subcellularLocation>
        <location evidence="1">Membrane</location>
        <topology evidence="1">Peripheral membrane protein</topology>
    </subcellularLocation>
</comment>
<sequence>MSLLGRLVQGVEALSVRIDVVEATLSSSTTTSSTSGTASELILINSIAARLEALGSTVQSKNEEKAQVEGLEKLAVRLESLSSLPQTTSAASAAAATTAQQLSPKIDASLSSLADRLAAIEKQTTTTLPALLTKHVDELVLKQDIARRRMEQVQEGKEEDLLDRLAGLESKIQGLPNQYRSAFLDSLEKQTGELSDLIKVQTEQVTAVKKQGYRLSLPPIPALPNVPDMGIAKRFSKLTGYLRPGSSLSLSDSTGSEPRVSSPLAAKQQDEPEVYGEGVEFEVVALYTFKAEYEDELEMNAGDVVTVVATAGRNGDMSTHHGWWKAVNVEGKDGWVPSNYVQRT</sequence>
<feature type="compositionally biased region" description="Low complexity" evidence="6">
    <location>
        <begin position="246"/>
        <end position="256"/>
    </location>
</feature>
<name>A0A1Y2AK45_9FUNG</name>
<dbReference type="InterPro" id="IPR050384">
    <property type="entry name" value="Endophilin_SH3RF"/>
</dbReference>
<gene>
    <name evidence="8" type="ORF">BCR33DRAFT_728409</name>
</gene>
<evidence type="ECO:0000256" key="3">
    <source>
        <dbReference type="ARBA" id="ARBA00023054"/>
    </source>
</evidence>
<dbReference type="Pfam" id="PF14604">
    <property type="entry name" value="SH3_9"/>
    <property type="match status" value="1"/>
</dbReference>
<dbReference type="EMBL" id="MCGO01000170">
    <property type="protein sequence ID" value="ORY22886.1"/>
    <property type="molecule type" value="Genomic_DNA"/>
</dbReference>
<protein>
    <recommendedName>
        <fullName evidence="7">SH3 domain-containing protein</fullName>
    </recommendedName>
</protein>
<accession>A0A1Y2AK45</accession>
<dbReference type="SMART" id="SM00326">
    <property type="entry name" value="SH3"/>
    <property type="match status" value="1"/>
</dbReference>
<feature type="region of interest" description="Disordered" evidence="6">
    <location>
        <begin position="246"/>
        <end position="272"/>
    </location>
</feature>
<dbReference type="InterPro" id="IPR001452">
    <property type="entry name" value="SH3_domain"/>
</dbReference>
<keyword evidence="9" id="KW-1185">Reference proteome</keyword>
<dbReference type="PANTHER" id="PTHR14167">
    <property type="entry name" value="SH3 DOMAIN-CONTAINING"/>
    <property type="match status" value="1"/>
</dbReference>
<dbReference type="Proteomes" id="UP000193642">
    <property type="component" value="Unassembled WGS sequence"/>
</dbReference>
<dbReference type="CDD" id="cd00174">
    <property type="entry name" value="SH3"/>
    <property type="match status" value="1"/>
</dbReference>
<keyword evidence="3" id="KW-0175">Coiled coil</keyword>
<comment type="caution">
    <text evidence="8">The sequence shown here is derived from an EMBL/GenBank/DDBJ whole genome shotgun (WGS) entry which is preliminary data.</text>
</comment>
<dbReference type="OrthoDB" id="8783038at2759"/>
<organism evidence="8 9">
    <name type="scientific">Rhizoclosmatium globosum</name>
    <dbReference type="NCBI Taxonomy" id="329046"/>
    <lineage>
        <taxon>Eukaryota</taxon>
        <taxon>Fungi</taxon>
        <taxon>Fungi incertae sedis</taxon>
        <taxon>Chytridiomycota</taxon>
        <taxon>Chytridiomycota incertae sedis</taxon>
        <taxon>Chytridiomycetes</taxon>
        <taxon>Chytridiales</taxon>
        <taxon>Chytriomycetaceae</taxon>
        <taxon>Rhizoclosmatium</taxon>
    </lineage>
</organism>
<dbReference type="PRINTS" id="PR00452">
    <property type="entry name" value="SH3DOMAIN"/>
</dbReference>
<keyword evidence="2 5" id="KW-0728">SH3 domain</keyword>
<dbReference type="PANTHER" id="PTHR14167:SF81">
    <property type="entry name" value="ENDOPHILIN-A"/>
    <property type="match status" value="1"/>
</dbReference>
<dbReference type="SUPFAM" id="SSF50044">
    <property type="entry name" value="SH3-domain"/>
    <property type="match status" value="1"/>
</dbReference>
<proteinExistence type="predicted"/>
<feature type="domain" description="SH3" evidence="7">
    <location>
        <begin position="278"/>
        <end position="344"/>
    </location>
</feature>